<protein>
    <submittedName>
        <fullName evidence="2">Uncharacterized conserved protein YbjT, contains NAD(P)-binding and DUF2867 domains</fullName>
    </submittedName>
</protein>
<reference evidence="3" key="1">
    <citation type="submission" date="2017-01" db="EMBL/GenBank/DDBJ databases">
        <authorList>
            <person name="Varghese N."/>
            <person name="Submissions S."/>
        </authorList>
    </citation>
    <scope>NUCLEOTIDE SEQUENCE [LARGE SCALE GENOMIC DNA]</scope>
    <source>
        <strain evidence="3">ATCC 12950</strain>
    </source>
</reference>
<dbReference type="InterPro" id="IPR008030">
    <property type="entry name" value="NmrA-like"/>
</dbReference>
<proteinExistence type="predicted"/>
<dbReference type="SUPFAM" id="SSF51735">
    <property type="entry name" value="NAD(P)-binding Rossmann-fold domains"/>
    <property type="match status" value="1"/>
</dbReference>
<keyword evidence="3" id="KW-1185">Reference proteome</keyword>
<feature type="domain" description="NmrA-like" evidence="1">
    <location>
        <begin position="2"/>
        <end position="251"/>
    </location>
</feature>
<dbReference type="Gene3D" id="3.90.25.10">
    <property type="entry name" value="UDP-galactose 4-epimerase, domain 1"/>
    <property type="match status" value="1"/>
</dbReference>
<sequence length="282" mass="29503">MIIITGATGQLGSGVVEHLLARIPADRIGVSVRDIAKAGDLAQRGVRVRQGDFDDPASLTYAFEGASQVLVVSGPADARPHRTAIEAATAAGAERILYTSHMGANPASPFVPMPSHAETEQDLRASGVAFTALRNGFYATTAVRFVSQALETGTLVAPEDGPVSWTAHADLAEIAAVALSEEGRLDGITAPLTGPEALDLADVAAIASELTGREITRVTVPDEEWVAGMVSHGVPEQQARFLLGMFEASRRGEFAEVGLTLGELLGRKPTALRELLADTLTS</sequence>
<evidence type="ECO:0000313" key="3">
    <source>
        <dbReference type="Proteomes" id="UP000186096"/>
    </source>
</evidence>
<dbReference type="Proteomes" id="UP000186096">
    <property type="component" value="Unassembled WGS sequence"/>
</dbReference>
<organism evidence="2 3">
    <name type="scientific">Microbispora rosea</name>
    <dbReference type="NCBI Taxonomy" id="58117"/>
    <lineage>
        <taxon>Bacteria</taxon>
        <taxon>Bacillati</taxon>
        <taxon>Actinomycetota</taxon>
        <taxon>Actinomycetes</taxon>
        <taxon>Streptosporangiales</taxon>
        <taxon>Streptosporangiaceae</taxon>
        <taxon>Microbispora</taxon>
    </lineage>
</organism>
<evidence type="ECO:0000313" key="2">
    <source>
        <dbReference type="EMBL" id="SIQ55284.1"/>
    </source>
</evidence>
<dbReference type="PANTHER" id="PTHR47129">
    <property type="entry name" value="QUINONE OXIDOREDUCTASE 2"/>
    <property type="match status" value="1"/>
</dbReference>
<dbReference type="PANTHER" id="PTHR47129:SF1">
    <property type="entry name" value="NMRA-LIKE DOMAIN-CONTAINING PROTEIN"/>
    <property type="match status" value="1"/>
</dbReference>
<dbReference type="RefSeq" id="WP_076433013.1">
    <property type="nucleotide sequence ID" value="NZ_FTNI01000002.1"/>
</dbReference>
<gene>
    <name evidence="2" type="ORF">SAMN05421833_102433</name>
</gene>
<dbReference type="AlphaFoldDB" id="A0A1N6TPV2"/>
<dbReference type="Gene3D" id="3.40.50.720">
    <property type="entry name" value="NAD(P)-binding Rossmann-like Domain"/>
    <property type="match status" value="1"/>
</dbReference>
<dbReference type="InterPro" id="IPR052718">
    <property type="entry name" value="NmrA-type_oxidoreductase"/>
</dbReference>
<dbReference type="InterPro" id="IPR036291">
    <property type="entry name" value="NAD(P)-bd_dom_sf"/>
</dbReference>
<dbReference type="Pfam" id="PF05368">
    <property type="entry name" value="NmrA"/>
    <property type="match status" value="1"/>
</dbReference>
<dbReference type="CDD" id="cd05269">
    <property type="entry name" value="TMR_SDR_a"/>
    <property type="match status" value="1"/>
</dbReference>
<dbReference type="EMBL" id="FTNI01000002">
    <property type="protein sequence ID" value="SIQ55284.1"/>
    <property type="molecule type" value="Genomic_DNA"/>
</dbReference>
<dbReference type="STRING" id="58117.SAMN05421833_102433"/>
<accession>A0A1N6TPV2</accession>
<evidence type="ECO:0000259" key="1">
    <source>
        <dbReference type="Pfam" id="PF05368"/>
    </source>
</evidence>
<name>A0A1N6TPV2_9ACTN</name>
<dbReference type="OrthoDB" id="5510591at2"/>